<dbReference type="AlphaFoldDB" id="A0A069PKH9"/>
<name>A0A069PKH9_9BURK</name>
<evidence type="ECO:0000256" key="2">
    <source>
        <dbReference type="SAM" id="SignalP"/>
    </source>
</evidence>
<feature type="signal peptide" evidence="2">
    <location>
        <begin position="1"/>
        <end position="19"/>
    </location>
</feature>
<comment type="caution">
    <text evidence="3">The sequence shown here is derived from an EMBL/GenBank/DDBJ whole genome shotgun (WGS) entry which is preliminary data.</text>
</comment>
<sequence>MKPHILIVLPLLVSSTVFAAERYTEVWNPPEAQASKSKAKARNVVPVQTKKKRKSMTTVKKVADKTSVAQTAPVPRTKTAPKQSEPSLILPRKIGPNGQVLRVAYPGG</sequence>
<evidence type="ECO:0000313" key="4">
    <source>
        <dbReference type="Proteomes" id="UP000027466"/>
    </source>
</evidence>
<dbReference type="RefSeq" id="WP_035927283.1">
    <property type="nucleotide sequence ID" value="NZ_CADFFX010000005.1"/>
</dbReference>
<protein>
    <submittedName>
        <fullName evidence="3">Uncharacterized protein</fullName>
    </submittedName>
</protein>
<dbReference type="Proteomes" id="UP000027466">
    <property type="component" value="Unassembled WGS sequence"/>
</dbReference>
<evidence type="ECO:0000256" key="1">
    <source>
        <dbReference type="SAM" id="MobiDB-lite"/>
    </source>
</evidence>
<evidence type="ECO:0000313" key="3">
    <source>
        <dbReference type="EMBL" id="KDR41193.1"/>
    </source>
</evidence>
<feature type="region of interest" description="Disordered" evidence="1">
    <location>
        <begin position="32"/>
        <end position="92"/>
    </location>
</feature>
<keyword evidence="2" id="KW-0732">Signal</keyword>
<proteinExistence type="predicted"/>
<dbReference type="STRING" id="60547.GCA_000751215_01208"/>
<feature type="chain" id="PRO_5007372342" evidence="2">
    <location>
        <begin position="20"/>
        <end position="108"/>
    </location>
</feature>
<dbReference type="EMBL" id="JFHC01000030">
    <property type="protein sequence ID" value="KDR41193.1"/>
    <property type="molecule type" value="Genomic_DNA"/>
</dbReference>
<reference evidence="3 4" key="1">
    <citation type="submission" date="2014-03" db="EMBL/GenBank/DDBJ databases">
        <title>Draft Genome Sequences of Four Burkholderia Strains.</title>
        <authorList>
            <person name="Liu X.Y."/>
            <person name="Li C.X."/>
            <person name="Xu J.H."/>
        </authorList>
    </citation>
    <scope>NUCLEOTIDE SEQUENCE [LARGE SCALE GENOMIC DNA]</scope>
    <source>
        <strain evidence="3 4">DSM 50014</strain>
    </source>
</reference>
<accession>A0A069PKH9</accession>
<organism evidence="3 4">
    <name type="scientific">Caballeronia glathei</name>
    <dbReference type="NCBI Taxonomy" id="60547"/>
    <lineage>
        <taxon>Bacteria</taxon>
        <taxon>Pseudomonadati</taxon>
        <taxon>Pseudomonadota</taxon>
        <taxon>Betaproteobacteria</taxon>
        <taxon>Burkholderiales</taxon>
        <taxon>Burkholderiaceae</taxon>
        <taxon>Caballeronia</taxon>
    </lineage>
</organism>
<gene>
    <name evidence="3" type="ORF">BG61_20065</name>
</gene>
<keyword evidence="4" id="KW-1185">Reference proteome</keyword>